<feature type="region of interest" description="Disordered" evidence="11">
    <location>
        <begin position="85"/>
        <end position="106"/>
    </location>
</feature>
<comment type="subcellular location">
    <subcellularLocation>
        <location evidence="2">Cell membrane</location>
    </subcellularLocation>
    <subcellularLocation>
        <location evidence="1">Membrane</location>
        <topology evidence="1">Single-pass membrane protein</topology>
    </subcellularLocation>
</comment>
<dbReference type="Pfam" id="PF10099">
    <property type="entry name" value="RskA_C"/>
    <property type="match status" value="1"/>
</dbReference>
<protein>
    <recommendedName>
        <fullName evidence="10">Regulator of SigK</fullName>
    </recommendedName>
    <alternativeName>
        <fullName evidence="9">Sigma-K anti-sigma factor RskA</fullName>
    </alternativeName>
</protein>
<keyword evidence="4" id="KW-0812">Transmembrane</keyword>
<keyword evidence="6" id="KW-0805">Transcription regulation</keyword>
<proteinExistence type="predicted"/>
<evidence type="ECO:0000256" key="7">
    <source>
        <dbReference type="ARBA" id="ARBA00023136"/>
    </source>
</evidence>
<keyword evidence="5" id="KW-1133">Transmembrane helix</keyword>
<reference evidence="13 14" key="1">
    <citation type="submission" date="2018-03" db="EMBL/GenBank/DDBJ databases">
        <title>Genome assembly of novel Miniimonas species PCH200.</title>
        <authorList>
            <person name="Thakur V."/>
            <person name="Kumar V."/>
            <person name="Singh D."/>
        </authorList>
    </citation>
    <scope>NUCLEOTIDE SEQUENCE [LARGE SCALE GENOMIC DNA]</scope>
    <source>
        <strain evidence="13 14">PCH200</strain>
    </source>
</reference>
<comment type="caution">
    <text evidence="13">The sequence shown here is derived from an EMBL/GenBank/DDBJ whole genome shotgun (WGS) entry which is preliminary data.</text>
</comment>
<evidence type="ECO:0000256" key="6">
    <source>
        <dbReference type="ARBA" id="ARBA00023015"/>
    </source>
</evidence>
<keyword evidence="3" id="KW-1003">Cell membrane</keyword>
<keyword evidence="7" id="KW-0472">Membrane</keyword>
<dbReference type="InterPro" id="IPR018764">
    <property type="entry name" value="RskA_C"/>
</dbReference>
<evidence type="ECO:0000256" key="8">
    <source>
        <dbReference type="ARBA" id="ARBA00023163"/>
    </source>
</evidence>
<sequence length="277" mass="28194">MTILTNGPGPEPEDPHELLAAWALDAVDDRERALVERAIETDPELAAEARGLLETTALLAGSVAAAPPPALRGDVLALIASEAEASEPPLASPTETRATARHAAATTAASTEPVIFPVTAAAPTPRRYGAARWQRFALAAVVAGAIAVPSTLAVQNDQRASQAEQQVSALETALREPGATLVQGEVAGGGRAAAVLTGGEAVFTASDLPDPGDDRDYQLWRADGDVMVSAGVLTVHDGRVTTTVSADIPVEVLAVSIEPDGGSTAPTTDPVLVLAAS</sequence>
<evidence type="ECO:0000256" key="5">
    <source>
        <dbReference type="ARBA" id="ARBA00022989"/>
    </source>
</evidence>
<evidence type="ECO:0000256" key="4">
    <source>
        <dbReference type="ARBA" id="ARBA00022692"/>
    </source>
</evidence>
<dbReference type="EMBL" id="PYHR01000002">
    <property type="protein sequence ID" value="PWD51792.1"/>
    <property type="molecule type" value="Genomic_DNA"/>
</dbReference>
<keyword evidence="14" id="KW-1185">Reference proteome</keyword>
<keyword evidence="8" id="KW-0804">Transcription</keyword>
<feature type="domain" description="Anti-sigma K factor RskA C-terminal" evidence="12">
    <location>
        <begin position="138"/>
        <end position="271"/>
    </location>
</feature>
<evidence type="ECO:0000256" key="9">
    <source>
        <dbReference type="ARBA" id="ARBA00029829"/>
    </source>
</evidence>
<evidence type="ECO:0000313" key="13">
    <source>
        <dbReference type="EMBL" id="PWD51792.1"/>
    </source>
</evidence>
<dbReference type="InterPro" id="IPR051474">
    <property type="entry name" value="Anti-sigma-K/W_factor"/>
</dbReference>
<dbReference type="PANTHER" id="PTHR37461:SF1">
    <property type="entry name" value="ANTI-SIGMA-K FACTOR RSKA"/>
    <property type="match status" value="1"/>
</dbReference>
<evidence type="ECO:0000256" key="2">
    <source>
        <dbReference type="ARBA" id="ARBA00004236"/>
    </source>
</evidence>
<dbReference type="Proteomes" id="UP000245166">
    <property type="component" value="Unassembled WGS sequence"/>
</dbReference>
<dbReference type="GO" id="GO:0005886">
    <property type="term" value="C:plasma membrane"/>
    <property type="evidence" value="ECO:0007669"/>
    <property type="project" value="UniProtKB-SubCell"/>
</dbReference>
<name>A0A2U1ZXZ8_9MICO</name>
<gene>
    <name evidence="13" type="ORF">C8046_15205</name>
</gene>
<evidence type="ECO:0000256" key="1">
    <source>
        <dbReference type="ARBA" id="ARBA00004167"/>
    </source>
</evidence>
<accession>A0A2U1ZXZ8</accession>
<dbReference type="Gene3D" id="1.10.10.1320">
    <property type="entry name" value="Anti-sigma factor, zinc-finger domain"/>
    <property type="match status" value="1"/>
</dbReference>
<dbReference type="PANTHER" id="PTHR37461">
    <property type="entry name" value="ANTI-SIGMA-K FACTOR RSKA"/>
    <property type="match status" value="1"/>
</dbReference>
<evidence type="ECO:0000313" key="14">
    <source>
        <dbReference type="Proteomes" id="UP000245166"/>
    </source>
</evidence>
<evidence type="ECO:0000259" key="12">
    <source>
        <dbReference type="Pfam" id="PF10099"/>
    </source>
</evidence>
<dbReference type="InterPro" id="IPR041916">
    <property type="entry name" value="Anti_sigma_zinc_sf"/>
</dbReference>
<dbReference type="GO" id="GO:0016989">
    <property type="term" value="F:sigma factor antagonist activity"/>
    <property type="evidence" value="ECO:0007669"/>
    <property type="project" value="TreeGrafter"/>
</dbReference>
<dbReference type="OrthoDB" id="153510at2"/>
<evidence type="ECO:0000256" key="10">
    <source>
        <dbReference type="ARBA" id="ARBA00030803"/>
    </source>
</evidence>
<evidence type="ECO:0000256" key="3">
    <source>
        <dbReference type="ARBA" id="ARBA00022475"/>
    </source>
</evidence>
<organism evidence="13 14">
    <name type="scientific">Serinibacter arcticus</name>
    <dbReference type="NCBI Taxonomy" id="1655435"/>
    <lineage>
        <taxon>Bacteria</taxon>
        <taxon>Bacillati</taxon>
        <taxon>Actinomycetota</taxon>
        <taxon>Actinomycetes</taxon>
        <taxon>Micrococcales</taxon>
        <taxon>Beutenbergiaceae</taxon>
        <taxon>Serinibacter</taxon>
    </lineage>
</organism>
<dbReference type="AlphaFoldDB" id="A0A2U1ZXZ8"/>
<evidence type="ECO:0000256" key="11">
    <source>
        <dbReference type="SAM" id="MobiDB-lite"/>
    </source>
</evidence>
<dbReference type="RefSeq" id="WP_109230173.1">
    <property type="nucleotide sequence ID" value="NZ_PYHR01000002.1"/>
</dbReference>
<dbReference type="GO" id="GO:0006417">
    <property type="term" value="P:regulation of translation"/>
    <property type="evidence" value="ECO:0007669"/>
    <property type="project" value="TreeGrafter"/>
</dbReference>